<dbReference type="Proteomes" id="UP000248614">
    <property type="component" value="Unassembled WGS sequence"/>
</dbReference>
<gene>
    <name evidence="3" type="primary">pabB</name>
    <name evidence="3" type="ORF">DI632_10820</name>
</gene>
<evidence type="ECO:0000313" key="4">
    <source>
        <dbReference type="Proteomes" id="UP000248614"/>
    </source>
</evidence>
<dbReference type="InterPro" id="IPR015890">
    <property type="entry name" value="Chorismate_C"/>
</dbReference>
<dbReference type="NCBIfam" id="TIGR00553">
    <property type="entry name" value="pabB"/>
    <property type="match status" value="1"/>
</dbReference>
<dbReference type="InterPro" id="IPR043131">
    <property type="entry name" value="BCAT-like_N"/>
</dbReference>
<evidence type="ECO:0000259" key="2">
    <source>
        <dbReference type="Pfam" id="PF00425"/>
    </source>
</evidence>
<evidence type="ECO:0000313" key="3">
    <source>
        <dbReference type="EMBL" id="PZO76112.1"/>
    </source>
</evidence>
<organism evidence="3 4">
    <name type="scientific">Sphingomonas hengshuiensis</name>
    <dbReference type="NCBI Taxonomy" id="1609977"/>
    <lineage>
        <taxon>Bacteria</taxon>
        <taxon>Pseudomonadati</taxon>
        <taxon>Pseudomonadota</taxon>
        <taxon>Alphaproteobacteria</taxon>
        <taxon>Sphingomonadales</taxon>
        <taxon>Sphingomonadaceae</taxon>
        <taxon>Sphingomonas</taxon>
    </lineage>
</organism>
<dbReference type="GO" id="GO:0046820">
    <property type="term" value="F:4-amino-4-deoxychorismate synthase activity"/>
    <property type="evidence" value="ECO:0007669"/>
    <property type="project" value="TreeGrafter"/>
</dbReference>
<dbReference type="Pfam" id="PF00425">
    <property type="entry name" value="Chorismate_bind"/>
    <property type="match status" value="1"/>
</dbReference>
<feature type="domain" description="Chorismate-utilising enzyme C-terminal" evidence="2">
    <location>
        <begin position="116"/>
        <end position="370"/>
    </location>
</feature>
<dbReference type="SUPFAM" id="SSF56752">
    <property type="entry name" value="D-aminoacid aminotransferase-like PLP-dependent enzymes"/>
    <property type="match status" value="1"/>
</dbReference>
<dbReference type="SUPFAM" id="SSF56322">
    <property type="entry name" value="ADC synthase"/>
    <property type="match status" value="1"/>
</dbReference>
<dbReference type="AlphaFoldDB" id="A0A2W4Z6K3"/>
<dbReference type="InterPro" id="IPR019999">
    <property type="entry name" value="Anth_synth_I-like"/>
</dbReference>
<dbReference type="GO" id="GO:0009396">
    <property type="term" value="P:folic acid-containing compound biosynthetic process"/>
    <property type="evidence" value="ECO:0007669"/>
    <property type="project" value="InterPro"/>
</dbReference>
<dbReference type="GO" id="GO:0000162">
    <property type="term" value="P:L-tryptophan biosynthetic process"/>
    <property type="evidence" value="ECO:0007669"/>
    <property type="project" value="TreeGrafter"/>
</dbReference>
<dbReference type="EMBL" id="QFNF01000028">
    <property type="protein sequence ID" value="PZO76112.1"/>
    <property type="molecule type" value="Genomic_DNA"/>
</dbReference>
<dbReference type="InterPro" id="IPR005802">
    <property type="entry name" value="ADC_synth_comp_1"/>
</dbReference>
<dbReference type="InterPro" id="IPR001544">
    <property type="entry name" value="Aminotrans_IV"/>
</dbReference>
<dbReference type="Gene3D" id="3.30.470.10">
    <property type="match status" value="1"/>
</dbReference>
<sequence length="584" mass="60855">MLDATRPFVLLDDARPGGRARLYQAPLRVIRADDVAGVPDALGELAEAVAAGAAVAGYLTYEAGAAWVPGVPLRDSAAPLLWFGVFEGGGSVDAATLLPDPAGAWIGAVTPDIDRATHAAHCESVLALIAAGDIYQANLTFGAQVPVAGDPLALYAAIRPRAAAGHGAVVWTGSDWLLSFSPELFFAVEGGRITARPMKGTATRDPDPARDRAAAAALAIDPKQRAENLMIVDLMRNDLSRVAMPGSVQVPERFVVETYPSIHQLVSSVTAELLPGTTAVDAIAALFPCGSITGAPKRRAMQAIDAVEGRTRGIYTGAIGAIDAGGDASFNVAIRTLHLPAGASHATLGLGSGVVADSQPHAEWQECIAKARFLDTGPRRFDLVETMAFDPLGGIALLERHLARMTASAHALGFAFDRHATRNELQAATFRLREAARVRLLLSVSGAIAVDVTPLPPPPAGPVEVAVAPLPVPPGDLRLLHKTSDRRFWPAPPPGCFETIFIGADGEVTEGSFTSVFVGAGAQLLTPPRDRGLLPGVLRAELIARGEAVEMPLTIGDLAQGFYVGNAVRGLIRARLVADATIGG</sequence>
<dbReference type="InterPro" id="IPR005801">
    <property type="entry name" value="ADC_synthase"/>
</dbReference>
<dbReference type="PANTHER" id="PTHR11236:SF50">
    <property type="entry name" value="AMINODEOXYCHORISMATE SYNTHASE COMPONENT 1"/>
    <property type="match status" value="1"/>
</dbReference>
<reference evidence="3 4" key="1">
    <citation type="submission" date="2017-08" db="EMBL/GenBank/DDBJ databases">
        <title>Infants hospitalized years apart are colonized by the same room-sourced microbial strains.</title>
        <authorList>
            <person name="Brooks B."/>
            <person name="Olm M.R."/>
            <person name="Firek B.A."/>
            <person name="Baker R."/>
            <person name="Thomas B.C."/>
            <person name="Morowitz M.J."/>
            <person name="Banfield J.F."/>
        </authorList>
    </citation>
    <scope>NUCLEOTIDE SEQUENCE [LARGE SCALE GENOMIC DNA]</scope>
    <source>
        <strain evidence="3">S2_018_000_R3_110</strain>
    </source>
</reference>
<evidence type="ECO:0000256" key="1">
    <source>
        <dbReference type="ARBA" id="ARBA00014472"/>
    </source>
</evidence>
<name>A0A2W4Z6K3_9SPHN</name>
<comment type="caution">
    <text evidence="3">The sequence shown here is derived from an EMBL/GenBank/DDBJ whole genome shotgun (WGS) entry which is preliminary data.</text>
</comment>
<dbReference type="Gene3D" id="3.60.120.10">
    <property type="entry name" value="Anthranilate synthase"/>
    <property type="match status" value="1"/>
</dbReference>
<dbReference type="PANTHER" id="PTHR11236">
    <property type="entry name" value="AMINOBENZOATE/ANTHRANILATE SYNTHASE"/>
    <property type="match status" value="1"/>
</dbReference>
<dbReference type="PRINTS" id="PR00095">
    <property type="entry name" value="ANTSNTHASEI"/>
</dbReference>
<dbReference type="Pfam" id="PF01063">
    <property type="entry name" value="Aminotran_4"/>
    <property type="match status" value="1"/>
</dbReference>
<accession>A0A2W4Z6K3</accession>
<proteinExistence type="predicted"/>
<protein>
    <recommendedName>
        <fullName evidence="1">Probable branched-chain-amino-acid aminotransferase</fullName>
    </recommendedName>
</protein>
<dbReference type="InterPro" id="IPR043132">
    <property type="entry name" value="BCAT-like_C"/>
</dbReference>
<dbReference type="InterPro" id="IPR036038">
    <property type="entry name" value="Aminotransferase-like"/>
</dbReference>
<dbReference type="Gene3D" id="3.20.10.10">
    <property type="entry name" value="D-amino Acid Aminotransferase, subunit A, domain 2"/>
    <property type="match status" value="1"/>
</dbReference>